<protein>
    <submittedName>
        <fullName evidence="1">Shikimate kinase</fullName>
    </submittedName>
</protein>
<keyword evidence="1" id="KW-0418">Kinase</keyword>
<keyword evidence="1" id="KW-0808">Transferase</keyword>
<evidence type="ECO:0000313" key="1">
    <source>
        <dbReference type="EMBL" id="RLQ94583.1"/>
    </source>
</evidence>
<proteinExistence type="predicted"/>
<dbReference type="InterPro" id="IPR027417">
    <property type="entry name" value="P-loop_NTPase"/>
</dbReference>
<dbReference type="Proteomes" id="UP000276770">
    <property type="component" value="Unassembled WGS sequence"/>
</dbReference>
<dbReference type="Gene3D" id="3.40.50.300">
    <property type="entry name" value="P-loop containing nucleotide triphosphate hydrolases"/>
    <property type="match status" value="1"/>
</dbReference>
<evidence type="ECO:0000313" key="2">
    <source>
        <dbReference type="Proteomes" id="UP000276770"/>
    </source>
</evidence>
<dbReference type="RefSeq" id="WP_121681196.1">
    <property type="nucleotide sequence ID" value="NZ_RCVZ01000009.1"/>
</dbReference>
<name>A0A3L7JUX7_9BACI</name>
<dbReference type="AlphaFoldDB" id="A0A3L7JUX7"/>
<accession>A0A3L7JUX7</accession>
<reference evidence="1 2" key="1">
    <citation type="submission" date="2018-10" db="EMBL/GenBank/DDBJ databases">
        <title>Falsibacillus sp. genome draft.</title>
        <authorList>
            <person name="Shi S."/>
        </authorList>
    </citation>
    <scope>NUCLEOTIDE SEQUENCE [LARGE SCALE GENOMIC DNA]</scope>
    <source>
        <strain evidence="1 2">GY 10110</strain>
    </source>
</reference>
<dbReference type="GO" id="GO:0016301">
    <property type="term" value="F:kinase activity"/>
    <property type="evidence" value="ECO:0007669"/>
    <property type="project" value="UniProtKB-KW"/>
</dbReference>
<sequence>MNFVLVFGPQAVGKMTVGQELAKMTDLKLFHNHMTIDLVSHFFDYGTKEGKRLVRLFRQEIFEEVSKSTMYGMIFTYVWAFNMQEDWDYVNHVVQLFESRGGTVYLVELEADIEERVERNKSPNRLEHKPSKRDIEWSEGELKNSMKKYRLNSSEGEINHSNYIRINNADLSAEETAKMIKDRFQL</sequence>
<gene>
    <name evidence="1" type="ORF">D9X91_13680</name>
</gene>
<keyword evidence="2" id="KW-1185">Reference proteome</keyword>
<dbReference type="OrthoDB" id="193997at2"/>
<comment type="caution">
    <text evidence="1">The sequence shown here is derived from an EMBL/GenBank/DDBJ whole genome shotgun (WGS) entry which is preliminary data.</text>
</comment>
<dbReference type="EMBL" id="RCVZ01000009">
    <property type="protein sequence ID" value="RLQ94583.1"/>
    <property type="molecule type" value="Genomic_DNA"/>
</dbReference>
<organism evidence="1 2">
    <name type="scientific">Falsibacillus albus</name>
    <dbReference type="NCBI Taxonomy" id="2478915"/>
    <lineage>
        <taxon>Bacteria</taxon>
        <taxon>Bacillati</taxon>
        <taxon>Bacillota</taxon>
        <taxon>Bacilli</taxon>
        <taxon>Bacillales</taxon>
        <taxon>Bacillaceae</taxon>
        <taxon>Falsibacillus</taxon>
    </lineage>
</organism>
<dbReference type="SUPFAM" id="SSF52540">
    <property type="entry name" value="P-loop containing nucleoside triphosphate hydrolases"/>
    <property type="match status" value="1"/>
</dbReference>